<evidence type="ECO:0000313" key="1">
    <source>
        <dbReference type="EMBL" id="GIY14374.1"/>
    </source>
</evidence>
<dbReference type="Proteomes" id="UP001054837">
    <property type="component" value="Unassembled WGS sequence"/>
</dbReference>
<protein>
    <submittedName>
        <fullName evidence="1">Uncharacterized protein</fullName>
    </submittedName>
</protein>
<evidence type="ECO:0000313" key="2">
    <source>
        <dbReference type="Proteomes" id="UP001054837"/>
    </source>
</evidence>
<proteinExistence type="predicted"/>
<dbReference type="EMBL" id="BPLQ01005361">
    <property type="protein sequence ID" value="GIY14374.1"/>
    <property type="molecule type" value="Genomic_DNA"/>
</dbReference>
<keyword evidence="2" id="KW-1185">Reference proteome</keyword>
<sequence length="90" mass="10622">MVHFTVHKSETTMVMIMASALKSAITHSEHEENLPHCPDRWLFCERCCLKPDTEVSCGQWRERELAELQMWDVLKEIYDHDHVVLMLPLD</sequence>
<dbReference type="AlphaFoldDB" id="A0AAV4QYL8"/>
<name>A0AAV4QYL8_9ARAC</name>
<comment type="caution">
    <text evidence="1">The sequence shown here is derived from an EMBL/GenBank/DDBJ whole genome shotgun (WGS) entry which is preliminary data.</text>
</comment>
<organism evidence="1 2">
    <name type="scientific">Caerostris darwini</name>
    <dbReference type="NCBI Taxonomy" id="1538125"/>
    <lineage>
        <taxon>Eukaryota</taxon>
        <taxon>Metazoa</taxon>
        <taxon>Ecdysozoa</taxon>
        <taxon>Arthropoda</taxon>
        <taxon>Chelicerata</taxon>
        <taxon>Arachnida</taxon>
        <taxon>Araneae</taxon>
        <taxon>Araneomorphae</taxon>
        <taxon>Entelegynae</taxon>
        <taxon>Araneoidea</taxon>
        <taxon>Araneidae</taxon>
        <taxon>Caerostris</taxon>
    </lineage>
</organism>
<gene>
    <name evidence="1" type="ORF">CDAR_239741</name>
</gene>
<accession>A0AAV4QYL8</accession>
<reference evidence="1 2" key="1">
    <citation type="submission" date="2021-06" db="EMBL/GenBank/DDBJ databases">
        <title>Caerostris darwini draft genome.</title>
        <authorList>
            <person name="Kono N."/>
            <person name="Arakawa K."/>
        </authorList>
    </citation>
    <scope>NUCLEOTIDE SEQUENCE [LARGE SCALE GENOMIC DNA]</scope>
</reference>